<dbReference type="EMBL" id="FUKQ01000046">
    <property type="protein sequence ID" value="SJN40536.1"/>
    <property type="molecule type" value="Genomic_DNA"/>
</dbReference>
<dbReference type="OrthoDB" id="3730120at2"/>
<dbReference type="Proteomes" id="UP000188342">
    <property type="component" value="Unassembled WGS sequence"/>
</dbReference>
<sequence length="244" mass="26014">MFEDSLRLAVVLNALAERAISAPFAERALAGGETPHHVHDPEGLLGLDPVSAVPLRQALARLEHAPAGRARPAWALLLPRPGRMAGLRGPLEVNRAALDAGAVVMTHDGSLAWLGQRVGAGVQWRIALAERPLPPPDPREVARLLPRTIAQVAQELHGLDVTGGERPGPEPAPELGEHYPAASQALVERAWTVLAAAEAGLAQQHEVLHSHAVLTRERHLRELADAALDAISASVSWPTRSMEV</sequence>
<dbReference type="AlphaFoldDB" id="A0A1R4K8C6"/>
<protein>
    <submittedName>
        <fullName evidence="1">Uncharacterized protein</fullName>
    </submittedName>
</protein>
<organism evidence="1 2">
    <name type="scientific">Luteococcus japonicus LSP_Lj1</name>
    <dbReference type="NCBI Taxonomy" id="1255658"/>
    <lineage>
        <taxon>Bacteria</taxon>
        <taxon>Bacillati</taxon>
        <taxon>Actinomycetota</taxon>
        <taxon>Actinomycetes</taxon>
        <taxon>Propionibacteriales</taxon>
        <taxon>Propionibacteriaceae</taxon>
        <taxon>Luteococcus</taxon>
    </lineage>
</organism>
<keyword evidence="2" id="KW-1185">Reference proteome</keyword>
<gene>
    <name evidence="1" type="ORF">FM114_12145</name>
</gene>
<dbReference type="STRING" id="1255658.FM114_12145"/>
<evidence type="ECO:0000313" key="1">
    <source>
        <dbReference type="EMBL" id="SJN40536.1"/>
    </source>
</evidence>
<reference evidence="1 2" key="1">
    <citation type="submission" date="2017-02" db="EMBL/GenBank/DDBJ databases">
        <authorList>
            <person name="Peterson S.W."/>
        </authorList>
    </citation>
    <scope>NUCLEOTIDE SEQUENCE [LARGE SCALE GENOMIC DNA]</scope>
    <source>
        <strain evidence="1 2">LSP_Lj1</strain>
    </source>
</reference>
<proteinExistence type="predicted"/>
<dbReference type="RefSeq" id="WP_094765415.1">
    <property type="nucleotide sequence ID" value="NZ_FUKQ01000046.1"/>
</dbReference>
<accession>A0A1R4K8C6</accession>
<evidence type="ECO:0000313" key="2">
    <source>
        <dbReference type="Proteomes" id="UP000188342"/>
    </source>
</evidence>
<name>A0A1R4K8C6_9ACTN</name>